<name>A0A9E5MLI5_9GAMM</name>
<dbReference type="InterPro" id="IPR050465">
    <property type="entry name" value="UPF0194_transport"/>
</dbReference>
<accession>A0A9E5MLI5</accession>
<keyword evidence="7" id="KW-1185">Reference proteome</keyword>
<evidence type="ECO:0000313" key="6">
    <source>
        <dbReference type="EMBL" id="NHO63935.1"/>
    </source>
</evidence>
<feature type="transmembrane region" description="Helical" evidence="4">
    <location>
        <begin position="152"/>
        <end position="175"/>
    </location>
</feature>
<evidence type="ECO:0000313" key="7">
    <source>
        <dbReference type="Proteomes" id="UP000787472"/>
    </source>
</evidence>
<dbReference type="InterPro" id="IPR009875">
    <property type="entry name" value="PilZ_domain"/>
</dbReference>
<dbReference type="SUPFAM" id="SSF51230">
    <property type="entry name" value="Single hybrid motif"/>
    <property type="match status" value="1"/>
</dbReference>
<protein>
    <submittedName>
        <fullName evidence="6">HlyD family efflux transporter periplasmic adaptor subunit</fullName>
    </submittedName>
</protein>
<proteinExistence type="predicted"/>
<dbReference type="AlphaFoldDB" id="A0A9E5MLI5"/>
<evidence type="ECO:0000256" key="4">
    <source>
        <dbReference type="SAM" id="Phobius"/>
    </source>
</evidence>
<comment type="caution">
    <text evidence="6">The sequence shown here is derived from an EMBL/GenBank/DDBJ whole genome shotgun (WGS) entry which is preliminary data.</text>
</comment>
<dbReference type="Proteomes" id="UP000787472">
    <property type="component" value="Unassembled WGS sequence"/>
</dbReference>
<dbReference type="Gene3D" id="2.40.10.220">
    <property type="entry name" value="predicted glycosyltransferase like domains"/>
    <property type="match status" value="1"/>
</dbReference>
<evidence type="ECO:0000259" key="5">
    <source>
        <dbReference type="Pfam" id="PF07238"/>
    </source>
</evidence>
<dbReference type="InterPro" id="IPR011053">
    <property type="entry name" value="Single_hybrid_motif"/>
</dbReference>
<feature type="domain" description="PilZ" evidence="5">
    <location>
        <begin position="8"/>
        <end position="106"/>
    </location>
</feature>
<dbReference type="GO" id="GO:0030313">
    <property type="term" value="C:cell envelope"/>
    <property type="evidence" value="ECO:0007669"/>
    <property type="project" value="UniProtKB-SubCell"/>
</dbReference>
<keyword evidence="4" id="KW-1133">Transmembrane helix</keyword>
<evidence type="ECO:0000256" key="3">
    <source>
        <dbReference type="SAM" id="Coils"/>
    </source>
</evidence>
<evidence type="ECO:0000256" key="2">
    <source>
        <dbReference type="ARBA" id="ARBA00023054"/>
    </source>
</evidence>
<dbReference type="PANTHER" id="PTHR32347">
    <property type="entry name" value="EFFLUX SYSTEM COMPONENT YKNX-RELATED"/>
    <property type="match status" value="1"/>
</dbReference>
<dbReference type="Pfam" id="PF07238">
    <property type="entry name" value="PilZ"/>
    <property type="match status" value="1"/>
</dbReference>
<gene>
    <name evidence="6" type="ORF">G8770_00030</name>
</gene>
<sequence length="553" mass="61471">MKRETASQRRHFRITAPLKIQMNMDDDLYFYKTRNWSIGGFCIDNLEGVDGFEAGNIIPVRVDIPFSDFDINFETEVKIVRIDKSLNSLSAKFISLDNRKEELLKYFADALISGEIAGIGDTLKHIDTPVTLVSEKPDSKKNERQPEKKRKAILIASSYIAAGVLIGSYVLGIAYSSIFKIRVQSAAISAPDNLIRAPFSGTIDLTYVTVGDAVQLDEPLFYIRDDATIESIEMAKIVVRDAENELMENEQKLSAEYQMLEIYRSFGVAELKIAEAETKALKEKLALAKTRYERNLKLHQKDLASDDVVDRVAEEYIGLRASLSVAMANEEMARKAVEQIDSGWFYTDNKLEGKVGELKPAVTAAKERLLLEKERLSLMEKRRLRLEIQSPVDGRIVSVLSGTKQFVEKGQPLAVIEGNGKKLIEAFVSADNLKKIDLSRPATIFLQGSSTSLSATVDSIERGLIPESSLRNVNSVLPESAVAVKVNLILHSKNPNKKLDNLPPGLPVTVEFSRIFDANIIKGSAEFNSGDNDDANFSESIPKLDFPAMTKAE</sequence>
<dbReference type="EMBL" id="JAAONZ010000001">
    <property type="protein sequence ID" value="NHO63935.1"/>
    <property type="molecule type" value="Genomic_DNA"/>
</dbReference>
<evidence type="ECO:0000256" key="1">
    <source>
        <dbReference type="ARBA" id="ARBA00004196"/>
    </source>
</evidence>
<dbReference type="RefSeq" id="WP_167180462.1">
    <property type="nucleotide sequence ID" value="NZ_JAAONZ010000001.1"/>
</dbReference>
<feature type="coiled-coil region" evidence="3">
    <location>
        <begin position="232"/>
        <end position="302"/>
    </location>
</feature>
<keyword evidence="2 3" id="KW-0175">Coiled coil</keyword>
<reference evidence="6" key="1">
    <citation type="submission" date="2020-03" db="EMBL/GenBank/DDBJ databases">
        <authorList>
            <person name="Guo F."/>
        </authorList>
    </citation>
    <scope>NUCLEOTIDE SEQUENCE</scope>
    <source>
        <strain evidence="6">JCM 30134</strain>
    </source>
</reference>
<comment type="subcellular location">
    <subcellularLocation>
        <location evidence="1">Cell envelope</location>
    </subcellularLocation>
</comment>
<dbReference type="PANTHER" id="PTHR32347:SF23">
    <property type="entry name" value="BLL5650 PROTEIN"/>
    <property type="match status" value="1"/>
</dbReference>
<dbReference type="GO" id="GO:0035438">
    <property type="term" value="F:cyclic-di-GMP binding"/>
    <property type="evidence" value="ECO:0007669"/>
    <property type="project" value="InterPro"/>
</dbReference>
<keyword evidence="4" id="KW-0812">Transmembrane</keyword>
<organism evidence="6 7">
    <name type="scientific">Pseudomaricurvus hydrocarbonicus</name>
    <dbReference type="NCBI Taxonomy" id="1470433"/>
    <lineage>
        <taxon>Bacteria</taxon>
        <taxon>Pseudomonadati</taxon>
        <taxon>Pseudomonadota</taxon>
        <taxon>Gammaproteobacteria</taxon>
        <taxon>Cellvibrionales</taxon>
        <taxon>Cellvibrionaceae</taxon>
        <taxon>Pseudomaricurvus</taxon>
    </lineage>
</organism>
<keyword evidence="4" id="KW-0472">Membrane</keyword>